<dbReference type="Proteomes" id="UP000789572">
    <property type="component" value="Unassembled WGS sequence"/>
</dbReference>
<protein>
    <submittedName>
        <fullName evidence="2">10306_t:CDS:1</fullName>
    </submittedName>
</protein>
<keyword evidence="1" id="KW-0812">Transmembrane</keyword>
<sequence length="48" mass="5104">MPGPDDWIPSIVQGYRTPMPPPPTPNPVEGVLAAVLGVVLALLHLITY</sequence>
<name>A0A9N8VRI6_9GLOM</name>
<organism evidence="2 3">
    <name type="scientific">Paraglomus occultum</name>
    <dbReference type="NCBI Taxonomy" id="144539"/>
    <lineage>
        <taxon>Eukaryota</taxon>
        <taxon>Fungi</taxon>
        <taxon>Fungi incertae sedis</taxon>
        <taxon>Mucoromycota</taxon>
        <taxon>Glomeromycotina</taxon>
        <taxon>Glomeromycetes</taxon>
        <taxon>Paraglomerales</taxon>
        <taxon>Paraglomeraceae</taxon>
        <taxon>Paraglomus</taxon>
    </lineage>
</organism>
<reference evidence="2" key="1">
    <citation type="submission" date="2021-06" db="EMBL/GenBank/DDBJ databases">
        <authorList>
            <person name="Kallberg Y."/>
            <person name="Tangrot J."/>
            <person name="Rosling A."/>
        </authorList>
    </citation>
    <scope>NUCLEOTIDE SEQUENCE</scope>
    <source>
        <strain evidence="2">IA702</strain>
    </source>
</reference>
<comment type="caution">
    <text evidence="2">The sequence shown here is derived from an EMBL/GenBank/DDBJ whole genome shotgun (WGS) entry which is preliminary data.</text>
</comment>
<evidence type="ECO:0000256" key="1">
    <source>
        <dbReference type="SAM" id="Phobius"/>
    </source>
</evidence>
<keyword evidence="3" id="KW-1185">Reference proteome</keyword>
<evidence type="ECO:0000313" key="3">
    <source>
        <dbReference type="Proteomes" id="UP000789572"/>
    </source>
</evidence>
<proteinExistence type="predicted"/>
<dbReference type="EMBL" id="CAJVPJ010000019">
    <property type="protein sequence ID" value="CAG8457319.1"/>
    <property type="molecule type" value="Genomic_DNA"/>
</dbReference>
<feature type="transmembrane region" description="Helical" evidence="1">
    <location>
        <begin position="28"/>
        <end position="46"/>
    </location>
</feature>
<gene>
    <name evidence="2" type="ORF">POCULU_LOCUS370</name>
</gene>
<evidence type="ECO:0000313" key="2">
    <source>
        <dbReference type="EMBL" id="CAG8457319.1"/>
    </source>
</evidence>
<dbReference type="AlphaFoldDB" id="A0A9N8VRI6"/>
<keyword evidence="1" id="KW-0472">Membrane</keyword>
<accession>A0A9N8VRI6</accession>
<keyword evidence="1" id="KW-1133">Transmembrane helix</keyword>